<dbReference type="AlphaFoldDB" id="M5UJL2"/>
<feature type="chain" id="PRO_5004073400" evidence="1">
    <location>
        <begin position="28"/>
        <end position="338"/>
    </location>
</feature>
<feature type="signal peptide" evidence="1">
    <location>
        <begin position="1"/>
        <end position="27"/>
    </location>
</feature>
<evidence type="ECO:0000313" key="3">
    <source>
        <dbReference type="Proteomes" id="UP000011885"/>
    </source>
</evidence>
<keyword evidence="3" id="KW-1185">Reference proteome</keyword>
<dbReference type="RefSeq" id="WP_008674143.1">
    <property type="nucleotide sequence ID" value="NZ_ANOH01000048.1"/>
</dbReference>
<keyword evidence="1" id="KW-0732">Signal</keyword>
<dbReference type="PATRIC" id="fig|1263870.3.peg.616"/>
<dbReference type="Pfam" id="PF14100">
    <property type="entry name" value="DUF6807"/>
    <property type="match status" value="1"/>
</dbReference>
<gene>
    <name evidence="2" type="ORF">RSSM_00560</name>
</gene>
<comment type="caution">
    <text evidence="2">The sequence shown here is derived from an EMBL/GenBank/DDBJ whole genome shotgun (WGS) entry which is preliminary data.</text>
</comment>
<name>M5UJL2_9BACT</name>
<protein>
    <submittedName>
        <fullName evidence="2">Putative secreted protein</fullName>
    </submittedName>
</protein>
<accession>M5UJL2</accession>
<dbReference type="OrthoDB" id="255523at2"/>
<proteinExistence type="predicted"/>
<dbReference type="EMBL" id="ANOH01000048">
    <property type="protein sequence ID" value="EMI58041.1"/>
    <property type="molecule type" value="Genomic_DNA"/>
</dbReference>
<reference evidence="2 3" key="1">
    <citation type="journal article" date="2013" name="Mar. Genomics">
        <title>Expression of sulfatases in Rhodopirellula baltica and the diversity of sulfatases in the genus Rhodopirellula.</title>
        <authorList>
            <person name="Wegner C.E."/>
            <person name="Richter-Heitmann T."/>
            <person name="Klindworth A."/>
            <person name="Klockow C."/>
            <person name="Richter M."/>
            <person name="Achstetter T."/>
            <person name="Glockner F.O."/>
            <person name="Harder J."/>
        </authorList>
    </citation>
    <scope>NUCLEOTIDE SEQUENCE [LARGE SCALE GENOMIC DNA]</scope>
    <source>
        <strain evidence="2 3">SM41</strain>
    </source>
</reference>
<dbReference type="InterPro" id="IPR029475">
    <property type="entry name" value="DUF6807"/>
</dbReference>
<evidence type="ECO:0000313" key="2">
    <source>
        <dbReference type="EMBL" id="EMI58041.1"/>
    </source>
</evidence>
<sequence>MSLSPRIFWIIASVISLTFCHMHGVAADNTPATSTRIAVEIADDESSLTLRIDQKPAFVYRCDSSVDLPHFDPFLSASGRPMTVKISKDHPHHRSFWVAEERVHLEGQPKPVGLYMALYSGVTDKEKSPWPIAPYQRRVSHVAFSNVTVAGNEAEFDEKLTWMDGDTPLLDELRHYRVVALADGEYFLDFSFRLQATYGDVTIKRDATHYAIPYIRMSDPFTVKKGSGKVVNSEGGVNESGTHDKLAYWVDYSATMPDDSGFEGITCMIHPDQKPPHLWLIRDYGTWGPRGATGYHNATFTIAEGDQYDQHVGMLVHRGNAQEADIAKRYQDYCDGKL</sequence>
<organism evidence="2 3">
    <name type="scientific">Rhodopirellula sallentina SM41</name>
    <dbReference type="NCBI Taxonomy" id="1263870"/>
    <lineage>
        <taxon>Bacteria</taxon>
        <taxon>Pseudomonadati</taxon>
        <taxon>Planctomycetota</taxon>
        <taxon>Planctomycetia</taxon>
        <taxon>Pirellulales</taxon>
        <taxon>Pirellulaceae</taxon>
        <taxon>Rhodopirellula</taxon>
    </lineage>
</organism>
<evidence type="ECO:0000256" key="1">
    <source>
        <dbReference type="SAM" id="SignalP"/>
    </source>
</evidence>
<dbReference type="Proteomes" id="UP000011885">
    <property type="component" value="Unassembled WGS sequence"/>
</dbReference>